<evidence type="ECO:0000313" key="5">
    <source>
        <dbReference type="EMBL" id="GEO66738.1"/>
    </source>
</evidence>
<keyword evidence="3" id="KW-0804">Transcription</keyword>
<dbReference type="Gene3D" id="1.10.10.10">
    <property type="entry name" value="Winged helix-like DNA-binding domain superfamily/Winged helix DNA-binding domain"/>
    <property type="match status" value="1"/>
</dbReference>
<dbReference type="EMBL" id="BJZI01000013">
    <property type="protein sequence ID" value="GEO66738.1"/>
    <property type="molecule type" value="Genomic_DNA"/>
</dbReference>
<dbReference type="InterPro" id="IPR051081">
    <property type="entry name" value="HTH_MetalResp_TranReg"/>
</dbReference>
<dbReference type="Proteomes" id="UP000321691">
    <property type="component" value="Unassembled WGS sequence"/>
</dbReference>
<organism evidence="6 7">
    <name type="scientific">Levilactobacillus spicheri</name>
    <dbReference type="NCBI Taxonomy" id="216463"/>
    <lineage>
        <taxon>Bacteria</taxon>
        <taxon>Bacillati</taxon>
        <taxon>Bacillota</taxon>
        <taxon>Bacilli</taxon>
        <taxon>Lactobacillales</taxon>
        <taxon>Lactobacillaceae</taxon>
        <taxon>Levilactobacillus</taxon>
    </lineage>
</organism>
<sequence length="300" mass="33875">MDVDISEKSIPVFTALDSPVRLKIINLLSKNKMNVKEISQALDLSSTITIMHLNKLEAANIIRTEKQGTRRISSLQVDNINVSFPKQLYVPYDSKDIEVPVGQYTDYDVTPSCGLAGQHGFIGKVDDPKYFMTPERDKAGMVWFSKGYVEYQIPNYIEDNQNIEMIEISLELGSEFPFSNNNWKSDLFLTLNGKEIGAWESPGDFSDTRGRLTPSWVYDDMNQYGILKLFRVSRHGSFIDGHYASDTLISDLDLSGDSWTLRIGVKPNANYVGGCTIYGRQFGNHDQGIKCKIYYSNDGD</sequence>
<evidence type="ECO:0000256" key="1">
    <source>
        <dbReference type="ARBA" id="ARBA00023015"/>
    </source>
</evidence>
<dbReference type="InterPro" id="IPR011991">
    <property type="entry name" value="ArsR-like_HTH"/>
</dbReference>
<gene>
    <name evidence="5" type="ORF">LSP04_11570</name>
    <name evidence="6" type="ORF">VC81_11285</name>
</gene>
<evidence type="ECO:0000256" key="2">
    <source>
        <dbReference type="ARBA" id="ARBA00023125"/>
    </source>
</evidence>
<dbReference type="InterPro" id="IPR036390">
    <property type="entry name" value="WH_DNA-bd_sf"/>
</dbReference>
<dbReference type="AlphaFoldDB" id="A0A0F3RQF9"/>
<reference evidence="6 7" key="1">
    <citation type="submission" date="2015-03" db="EMBL/GenBank/DDBJ databases">
        <authorList>
            <person name="Zheng J."/>
            <person name="Ganezle M."/>
        </authorList>
    </citation>
    <scope>NUCLEOTIDE SEQUENCE [LARGE SCALE GENOMIC DNA]</scope>
    <source>
        <strain evidence="6 7">LP38</strain>
    </source>
</reference>
<feature type="domain" description="HTH arsR-type" evidence="4">
    <location>
        <begin position="1"/>
        <end position="95"/>
    </location>
</feature>
<accession>A0A0F3RQF9</accession>
<dbReference type="Proteomes" id="UP000033491">
    <property type="component" value="Unassembled WGS sequence"/>
</dbReference>
<dbReference type="EMBL" id="JZCR01000024">
    <property type="protein sequence ID" value="KJW11809.1"/>
    <property type="molecule type" value="Genomic_DNA"/>
</dbReference>
<dbReference type="RefSeq" id="WP_045808172.1">
    <property type="nucleotide sequence ID" value="NZ_BJZI01000013.1"/>
</dbReference>
<dbReference type="Pfam" id="PF01022">
    <property type="entry name" value="HTH_5"/>
    <property type="match status" value="1"/>
</dbReference>
<dbReference type="GO" id="GO:0003700">
    <property type="term" value="F:DNA-binding transcription factor activity"/>
    <property type="evidence" value="ECO:0007669"/>
    <property type="project" value="InterPro"/>
</dbReference>
<evidence type="ECO:0000313" key="6">
    <source>
        <dbReference type="EMBL" id="KJW11809.1"/>
    </source>
</evidence>
<dbReference type="InterPro" id="IPR001845">
    <property type="entry name" value="HTH_ArsR_DNA-bd_dom"/>
</dbReference>
<dbReference type="GO" id="GO:0003677">
    <property type="term" value="F:DNA binding"/>
    <property type="evidence" value="ECO:0007669"/>
    <property type="project" value="UniProtKB-KW"/>
</dbReference>
<dbReference type="CDD" id="cd00090">
    <property type="entry name" value="HTH_ARSR"/>
    <property type="match status" value="1"/>
</dbReference>
<dbReference type="InterPro" id="IPR036388">
    <property type="entry name" value="WH-like_DNA-bd_sf"/>
</dbReference>
<reference evidence="5 8" key="2">
    <citation type="submission" date="2019-07" db="EMBL/GenBank/DDBJ databases">
        <title>Whole genome shotgun sequence of Lactobacillus spicheri NBRC 107155.</title>
        <authorList>
            <person name="Hosoyama A."/>
            <person name="Uohara A."/>
            <person name="Ohji S."/>
            <person name="Ichikawa N."/>
        </authorList>
    </citation>
    <scope>NUCLEOTIDE SEQUENCE [LARGE SCALE GENOMIC DNA]</scope>
    <source>
        <strain evidence="5 8">NBRC 107155</strain>
    </source>
</reference>
<dbReference type="SUPFAM" id="SSF46785">
    <property type="entry name" value="Winged helix' DNA-binding domain"/>
    <property type="match status" value="1"/>
</dbReference>
<evidence type="ECO:0000259" key="4">
    <source>
        <dbReference type="PROSITE" id="PS50987"/>
    </source>
</evidence>
<keyword evidence="2" id="KW-0238">DNA-binding</keyword>
<dbReference type="STRING" id="216463.VC81_11285"/>
<dbReference type="OrthoDB" id="9781958at2"/>
<protein>
    <submittedName>
        <fullName evidence="5 6">Transcriptional regulator</fullName>
    </submittedName>
</protein>
<dbReference type="SMART" id="SM00418">
    <property type="entry name" value="HTH_ARSR"/>
    <property type="match status" value="1"/>
</dbReference>
<dbReference type="PANTHER" id="PTHR33154">
    <property type="entry name" value="TRANSCRIPTIONAL REGULATOR, ARSR FAMILY"/>
    <property type="match status" value="1"/>
</dbReference>
<comment type="caution">
    <text evidence="6">The sequence shown here is derived from an EMBL/GenBank/DDBJ whole genome shotgun (WGS) entry which is preliminary data.</text>
</comment>
<proteinExistence type="predicted"/>
<name>A0A0F3RQF9_9LACO</name>
<evidence type="ECO:0000313" key="8">
    <source>
        <dbReference type="Proteomes" id="UP000321691"/>
    </source>
</evidence>
<evidence type="ECO:0000313" key="7">
    <source>
        <dbReference type="Proteomes" id="UP000033491"/>
    </source>
</evidence>
<keyword evidence="1" id="KW-0805">Transcription regulation</keyword>
<keyword evidence="8" id="KW-1185">Reference proteome</keyword>
<dbReference type="PANTHER" id="PTHR33154:SF33">
    <property type="entry name" value="TRANSCRIPTIONAL REPRESSOR SDPR"/>
    <property type="match status" value="1"/>
</dbReference>
<dbReference type="PATRIC" id="fig|216463.3.peg.1514"/>
<evidence type="ECO:0000256" key="3">
    <source>
        <dbReference type="ARBA" id="ARBA00023163"/>
    </source>
</evidence>
<dbReference type="PROSITE" id="PS50987">
    <property type="entry name" value="HTH_ARSR_2"/>
    <property type="match status" value="1"/>
</dbReference>